<evidence type="ECO:0000313" key="3">
    <source>
        <dbReference type="EMBL" id="CEK57528.1"/>
    </source>
</evidence>
<dbReference type="SUPFAM" id="SSF103473">
    <property type="entry name" value="MFS general substrate transporter"/>
    <property type="match status" value="1"/>
</dbReference>
<feature type="transmembrane region" description="Helical" evidence="2">
    <location>
        <begin position="113"/>
        <end position="133"/>
    </location>
</feature>
<feature type="compositionally biased region" description="Basic and acidic residues" evidence="1">
    <location>
        <begin position="30"/>
        <end position="46"/>
    </location>
</feature>
<dbReference type="EMBL" id="HACG01010663">
    <property type="protein sequence ID" value="CEK57528.1"/>
    <property type="molecule type" value="Transcribed_RNA"/>
</dbReference>
<feature type="region of interest" description="Disordered" evidence="1">
    <location>
        <begin position="1"/>
        <end position="65"/>
    </location>
</feature>
<dbReference type="GO" id="GO:0008028">
    <property type="term" value="F:monocarboxylic acid transmembrane transporter activity"/>
    <property type="evidence" value="ECO:0007669"/>
    <property type="project" value="TreeGrafter"/>
</dbReference>
<evidence type="ECO:0008006" key="4">
    <source>
        <dbReference type="Google" id="ProtNLM"/>
    </source>
</evidence>
<dbReference type="InterPro" id="IPR050327">
    <property type="entry name" value="Proton-linked_MCT"/>
</dbReference>
<evidence type="ECO:0000256" key="2">
    <source>
        <dbReference type="SAM" id="Phobius"/>
    </source>
</evidence>
<organism evidence="3">
    <name type="scientific">Arion vulgaris</name>
    <dbReference type="NCBI Taxonomy" id="1028688"/>
    <lineage>
        <taxon>Eukaryota</taxon>
        <taxon>Metazoa</taxon>
        <taxon>Spiralia</taxon>
        <taxon>Lophotrochozoa</taxon>
        <taxon>Mollusca</taxon>
        <taxon>Gastropoda</taxon>
        <taxon>Heterobranchia</taxon>
        <taxon>Euthyneura</taxon>
        <taxon>Panpulmonata</taxon>
        <taxon>Eupulmonata</taxon>
        <taxon>Stylommatophora</taxon>
        <taxon>Helicina</taxon>
        <taxon>Arionoidea</taxon>
        <taxon>Arionidae</taxon>
        <taxon>Arion</taxon>
    </lineage>
</organism>
<dbReference type="PANTHER" id="PTHR11360">
    <property type="entry name" value="MONOCARBOXYLATE TRANSPORTER"/>
    <property type="match status" value="1"/>
</dbReference>
<feature type="compositionally biased region" description="Basic and acidic residues" evidence="1">
    <location>
        <begin position="12"/>
        <end position="22"/>
    </location>
</feature>
<gene>
    <name evidence="3" type="primary">ORF30401</name>
</gene>
<keyword evidence="2" id="KW-0812">Transmembrane</keyword>
<name>A0A0B6YMR2_9EUPU</name>
<feature type="non-terminal residue" evidence="3">
    <location>
        <position position="135"/>
    </location>
</feature>
<proteinExistence type="predicted"/>
<sequence length="135" mass="14759">MTEDDGGNKTQVRSDVKRRPESGMKSAKNGADHNVNDNGKKRDPGHQRKRHPTQESEVSLEDVEEYIPTPPDGGWGWVIVFASMICNLIVDGIGYSFGVFLSEFVEAFKEPKSKVTLVGSLLCGTYLFAGPVVSA</sequence>
<reference evidence="3" key="1">
    <citation type="submission" date="2014-12" db="EMBL/GenBank/DDBJ databases">
        <title>Insight into the proteome of Arion vulgaris.</title>
        <authorList>
            <person name="Aradska J."/>
            <person name="Bulat T."/>
            <person name="Smidak R."/>
            <person name="Sarate P."/>
            <person name="Gangsoo J."/>
            <person name="Sialana F."/>
            <person name="Bilban M."/>
            <person name="Lubec G."/>
        </authorList>
    </citation>
    <scope>NUCLEOTIDE SEQUENCE</scope>
    <source>
        <tissue evidence="3">Skin</tissue>
    </source>
</reference>
<dbReference type="InterPro" id="IPR036259">
    <property type="entry name" value="MFS_trans_sf"/>
</dbReference>
<keyword evidence="2" id="KW-1133">Transmembrane helix</keyword>
<dbReference type="AlphaFoldDB" id="A0A0B6YMR2"/>
<keyword evidence="2" id="KW-0472">Membrane</keyword>
<evidence type="ECO:0000256" key="1">
    <source>
        <dbReference type="SAM" id="MobiDB-lite"/>
    </source>
</evidence>
<feature type="transmembrane region" description="Helical" evidence="2">
    <location>
        <begin position="75"/>
        <end position="101"/>
    </location>
</feature>
<accession>A0A0B6YMR2</accession>
<protein>
    <recommendedName>
        <fullName evidence="4">Major facilitator superfamily (MFS) profile domain-containing protein</fullName>
    </recommendedName>
</protein>
<dbReference type="PANTHER" id="PTHR11360:SF286">
    <property type="entry name" value="GH22266P"/>
    <property type="match status" value="1"/>
</dbReference>